<keyword evidence="2" id="KW-0501">Molybdenum cofactor biosynthesis</keyword>
<comment type="caution">
    <text evidence="4">The sequence shown here is derived from an EMBL/GenBank/DDBJ whole genome shotgun (WGS) entry which is preliminary data.</text>
</comment>
<dbReference type="InterPro" id="IPR036425">
    <property type="entry name" value="MoaB/Mog-like_dom_sf"/>
</dbReference>
<sequence>MTITNERWRYDMRVAIITANTDIYKGTKANESGEAVKLVAEEAGLEVVFMRALPLDREVLSTVMKRMTDGKTADLILTTGGAGCNPGDCTPEATMNIVDRPVPGIPEAMRAHTMKLTRRSMLNRSVAGISGDTLIVNLPGKAQAVKESLRFLLPELVHAVKVIKGEA</sequence>
<dbReference type="PANTHER" id="PTHR43764">
    <property type="entry name" value="MOLYBDENUM COFACTOR BIOSYNTHESIS"/>
    <property type="match status" value="1"/>
</dbReference>
<evidence type="ECO:0000256" key="1">
    <source>
        <dbReference type="ARBA" id="ARBA00005046"/>
    </source>
</evidence>
<dbReference type="GO" id="GO:0006777">
    <property type="term" value="P:Mo-molybdopterin cofactor biosynthetic process"/>
    <property type="evidence" value="ECO:0007669"/>
    <property type="project" value="UniProtKB-KW"/>
</dbReference>
<accession>A6BEH9</accession>
<dbReference type="HOGENOM" id="CLU_077358_1_1_9"/>
<evidence type="ECO:0000313" key="4">
    <source>
        <dbReference type="EMBL" id="EDM64018.1"/>
    </source>
</evidence>
<evidence type="ECO:0000313" key="5">
    <source>
        <dbReference type="Proteomes" id="UP000004016"/>
    </source>
</evidence>
<dbReference type="SMART" id="SM00852">
    <property type="entry name" value="MoCF_biosynth"/>
    <property type="match status" value="1"/>
</dbReference>
<dbReference type="Gene3D" id="3.40.980.10">
    <property type="entry name" value="MoaB/Mog-like domain"/>
    <property type="match status" value="1"/>
</dbReference>
<dbReference type="AlphaFoldDB" id="A6BEH9"/>
<dbReference type="PANTHER" id="PTHR43764:SF1">
    <property type="entry name" value="MOLYBDOPTERIN MOLYBDOTRANSFERASE"/>
    <property type="match status" value="1"/>
</dbReference>
<evidence type="ECO:0000256" key="2">
    <source>
        <dbReference type="ARBA" id="ARBA00023150"/>
    </source>
</evidence>
<reference evidence="4 5" key="2">
    <citation type="submission" date="2007-04" db="EMBL/GenBank/DDBJ databases">
        <title>Draft genome sequence of Dorea longicatena (DSM 13814).</title>
        <authorList>
            <person name="Sudarsanam P."/>
            <person name="Ley R."/>
            <person name="Guruge J."/>
            <person name="Turnbaugh P.J."/>
            <person name="Mahowald M."/>
            <person name="Liep D."/>
            <person name="Gordon J."/>
        </authorList>
    </citation>
    <scope>NUCLEOTIDE SEQUENCE [LARGE SCALE GENOMIC DNA]</scope>
    <source>
        <strain evidence="4 5">DSM 13814</strain>
    </source>
</reference>
<dbReference type="CDD" id="cd00886">
    <property type="entry name" value="MogA_MoaB"/>
    <property type="match status" value="1"/>
</dbReference>
<reference evidence="4 5" key="1">
    <citation type="submission" date="2007-03" db="EMBL/GenBank/DDBJ databases">
        <authorList>
            <person name="Fulton L."/>
            <person name="Clifton S."/>
            <person name="Fulton B."/>
            <person name="Xu J."/>
            <person name="Minx P."/>
            <person name="Pepin K.H."/>
            <person name="Johnson M."/>
            <person name="Thiruvilangam P."/>
            <person name="Bhonagiri V."/>
            <person name="Nash W.E."/>
            <person name="Mardis E.R."/>
            <person name="Wilson R.K."/>
        </authorList>
    </citation>
    <scope>NUCLEOTIDE SEQUENCE [LARGE SCALE GENOMIC DNA]</scope>
    <source>
        <strain evidence="4 5">DSM 13814</strain>
    </source>
</reference>
<comment type="pathway">
    <text evidence="1">Cofactor biosynthesis; molybdopterin biosynthesis.</text>
</comment>
<dbReference type="NCBIfam" id="TIGR00177">
    <property type="entry name" value="molyb_syn"/>
    <property type="match status" value="1"/>
</dbReference>
<protein>
    <submittedName>
        <fullName evidence="4">Molybdenum cofactor synthesis domain protein</fullName>
    </submittedName>
</protein>
<gene>
    <name evidence="4" type="ORF">DORLON_00697</name>
</gene>
<organism evidence="4 5">
    <name type="scientific">Dorea longicatena DSM 13814</name>
    <dbReference type="NCBI Taxonomy" id="411462"/>
    <lineage>
        <taxon>Bacteria</taxon>
        <taxon>Bacillati</taxon>
        <taxon>Bacillota</taxon>
        <taxon>Clostridia</taxon>
        <taxon>Lachnospirales</taxon>
        <taxon>Lachnospiraceae</taxon>
        <taxon>Dorea</taxon>
    </lineage>
</organism>
<dbReference type="Proteomes" id="UP000004016">
    <property type="component" value="Unassembled WGS sequence"/>
</dbReference>
<dbReference type="Pfam" id="PF00994">
    <property type="entry name" value="MoCF_biosynth"/>
    <property type="match status" value="1"/>
</dbReference>
<feature type="domain" description="MoaB/Mog" evidence="3">
    <location>
        <begin position="15"/>
        <end position="159"/>
    </location>
</feature>
<dbReference type="EMBL" id="AAXB02000002">
    <property type="protein sequence ID" value="EDM64018.1"/>
    <property type="molecule type" value="Genomic_DNA"/>
</dbReference>
<evidence type="ECO:0000259" key="3">
    <source>
        <dbReference type="SMART" id="SM00852"/>
    </source>
</evidence>
<dbReference type="eggNOG" id="COG0521">
    <property type="taxonomic scope" value="Bacteria"/>
</dbReference>
<dbReference type="SUPFAM" id="SSF53218">
    <property type="entry name" value="Molybdenum cofactor biosynthesis proteins"/>
    <property type="match status" value="1"/>
</dbReference>
<name>A6BEH9_9FIRM</name>
<proteinExistence type="predicted"/>
<dbReference type="InterPro" id="IPR051920">
    <property type="entry name" value="MPT_Adenylyltrnsfr/MoaC-Rel"/>
</dbReference>
<dbReference type="InterPro" id="IPR001453">
    <property type="entry name" value="MoaB/Mog_dom"/>
</dbReference>